<dbReference type="InterPro" id="IPR058031">
    <property type="entry name" value="AAA_lid_NorR"/>
</dbReference>
<dbReference type="CDD" id="cd00009">
    <property type="entry name" value="AAA"/>
    <property type="match status" value="1"/>
</dbReference>
<dbReference type="InterPro" id="IPR013767">
    <property type="entry name" value="PAS_fold"/>
</dbReference>
<evidence type="ECO:0000313" key="7">
    <source>
        <dbReference type="Proteomes" id="UP000077407"/>
    </source>
</evidence>
<dbReference type="SUPFAM" id="SSF159800">
    <property type="entry name" value="PrpR receptor domain-like"/>
    <property type="match status" value="1"/>
</dbReference>
<dbReference type="GO" id="GO:0000156">
    <property type="term" value="F:phosphorelay response regulator activity"/>
    <property type="evidence" value="ECO:0007669"/>
    <property type="project" value="InterPro"/>
</dbReference>
<dbReference type="SUPFAM" id="SSF52540">
    <property type="entry name" value="P-loop containing nucleoside triphosphate hydrolases"/>
    <property type="match status" value="1"/>
</dbReference>
<dbReference type="EC" id="1.14.13.48" evidence="6"/>
<dbReference type="GO" id="GO:0016491">
    <property type="term" value="F:oxidoreductase activity"/>
    <property type="evidence" value="ECO:0007669"/>
    <property type="project" value="UniProtKB-KW"/>
</dbReference>
<sequence length="657" mass="74521">MSKILFIVPKKEIKTIVYNFIEEYKDYYGPIFNEKEDSEIEIISSLSIEKTNLLIYNADIFVARGATAMKLKKLYPNIPVVEIPVTTMDLVSSIITLQKENINNDPIALVGFGNISYQAHAASKLCKTHIVPFHFYYKNTDAEYISMLLDKISSKGFRYIIGGVRILTIAKQKNFISTFLNWECEAIWVAIREAEHIAGIRRKERERAAHFETILNHSYEGIISTDVNNKIIHINSSAGKILNIDTSSCIGTNMEKIISNSKFVTMLNNKQEYSNELFKTKNGSIILNKTSASLENEMIGNVITFQNVDSVHNTEFKIRTKLHHKGLIAKYSFTNIIGKSPILKETIKKAKIFAKAPSNVLIVGATGTGKELFSQSIHNYSSRKNGPFVAVNCAAIPENLIESEFFGYVRGAFTGASKEGKMGFFELAHEGTIFLDEISEIPLNLQGKLLRVIQENEVMRIGDDKVIPINIRIICATNKDLKLLVKQGEFREDLYYRLCVLQLKLPSLRERGQDILLLTNHYIYEYASTTSKNNPILSPEAQKLFLNYSWDGNIRELRNICEQLVVLNETGIISEQEVSTILPITTNNDKKTPSLLEPYSSNDLSAQRKHFEKDLIIKALKESNYNKTKAASLLGMNRSTLWKKLKEYNIEFKTTIS</sequence>
<feature type="domain" description="Sigma-54 factor interaction" evidence="5">
    <location>
        <begin position="336"/>
        <end position="566"/>
    </location>
</feature>
<dbReference type="PROSITE" id="PS50045">
    <property type="entry name" value="SIGMA54_INTERACT_4"/>
    <property type="match status" value="1"/>
</dbReference>
<evidence type="ECO:0000256" key="3">
    <source>
        <dbReference type="ARBA" id="ARBA00023015"/>
    </source>
</evidence>
<dbReference type="InterPro" id="IPR003593">
    <property type="entry name" value="AAA+_ATPase"/>
</dbReference>
<gene>
    <name evidence="6" type="ORF">WY13_01034</name>
</gene>
<reference evidence="6 7" key="1">
    <citation type="journal article" date="2015" name="Biotechnol. Bioeng.">
        <title>Genome sequence and phenotypic characterization of Caulobacter segnis.</title>
        <authorList>
            <person name="Patel S."/>
            <person name="Fletcher B."/>
            <person name="Scott D.C."/>
            <person name="Ely B."/>
        </authorList>
    </citation>
    <scope>NUCLEOTIDE SEQUENCE [LARGE SCALE GENOMIC DNA]</scope>
    <source>
        <strain evidence="6 7">ERI-2</strain>
    </source>
</reference>
<dbReference type="Pfam" id="PF06506">
    <property type="entry name" value="PrpR_N"/>
    <property type="match status" value="1"/>
</dbReference>
<dbReference type="Gene3D" id="3.40.50.2300">
    <property type="match status" value="1"/>
</dbReference>
<dbReference type="Pfam" id="PF00158">
    <property type="entry name" value="Sigma54_activat"/>
    <property type="match status" value="1"/>
</dbReference>
<dbReference type="InterPro" id="IPR027417">
    <property type="entry name" value="P-loop_NTPase"/>
</dbReference>
<dbReference type="InterPro" id="IPR002078">
    <property type="entry name" value="Sigma_54_int"/>
</dbReference>
<comment type="caution">
    <text evidence="6">The sequence shown here is derived from an EMBL/GenBank/DDBJ whole genome shotgun (WGS) entry which is preliminary data.</text>
</comment>
<evidence type="ECO:0000259" key="5">
    <source>
        <dbReference type="PROSITE" id="PS50045"/>
    </source>
</evidence>
<dbReference type="Gene3D" id="1.10.8.60">
    <property type="match status" value="1"/>
</dbReference>
<dbReference type="SUPFAM" id="SSF46689">
    <property type="entry name" value="Homeodomain-like"/>
    <property type="match status" value="1"/>
</dbReference>
<dbReference type="SUPFAM" id="SSF55785">
    <property type="entry name" value="PYP-like sensor domain (PAS domain)"/>
    <property type="match status" value="1"/>
</dbReference>
<dbReference type="Pfam" id="PF00989">
    <property type="entry name" value="PAS"/>
    <property type="match status" value="1"/>
</dbReference>
<keyword evidence="1" id="KW-0547">Nucleotide-binding</keyword>
<dbReference type="OrthoDB" id="9803970at2"/>
<dbReference type="GO" id="GO:0005524">
    <property type="term" value="F:ATP binding"/>
    <property type="evidence" value="ECO:0007669"/>
    <property type="project" value="UniProtKB-KW"/>
</dbReference>
<dbReference type="SMART" id="SM00382">
    <property type="entry name" value="AAA"/>
    <property type="match status" value="1"/>
</dbReference>
<dbReference type="FunFam" id="3.40.50.300:FF:000006">
    <property type="entry name" value="DNA-binding transcriptional regulator NtrC"/>
    <property type="match status" value="1"/>
</dbReference>
<dbReference type="PRINTS" id="PR01590">
    <property type="entry name" value="HTHFIS"/>
</dbReference>
<dbReference type="InterPro" id="IPR009057">
    <property type="entry name" value="Homeodomain-like_sf"/>
</dbReference>
<evidence type="ECO:0000256" key="2">
    <source>
        <dbReference type="ARBA" id="ARBA00022840"/>
    </source>
</evidence>
<protein>
    <submittedName>
        <fullName evidence="6">Limonene hydroxylase</fullName>
        <ecNumber evidence="6">1.14.13.48</ecNumber>
    </submittedName>
</protein>
<accession>A0A166REB0</accession>
<evidence type="ECO:0000256" key="4">
    <source>
        <dbReference type="ARBA" id="ARBA00023163"/>
    </source>
</evidence>
<evidence type="ECO:0000313" key="6">
    <source>
        <dbReference type="EMBL" id="OAA90730.1"/>
    </source>
</evidence>
<keyword evidence="6" id="KW-0560">Oxidoreductase</keyword>
<dbReference type="GO" id="GO:0043565">
    <property type="term" value="F:sequence-specific DNA binding"/>
    <property type="evidence" value="ECO:0007669"/>
    <property type="project" value="InterPro"/>
</dbReference>
<dbReference type="Gene3D" id="3.30.450.20">
    <property type="entry name" value="PAS domain"/>
    <property type="match status" value="1"/>
</dbReference>
<dbReference type="SMART" id="SM00091">
    <property type="entry name" value="PAS"/>
    <property type="match status" value="1"/>
</dbReference>
<dbReference type="Gene3D" id="1.10.10.60">
    <property type="entry name" value="Homeodomain-like"/>
    <property type="match status" value="1"/>
</dbReference>
<dbReference type="Pfam" id="PF25601">
    <property type="entry name" value="AAA_lid_14"/>
    <property type="match status" value="1"/>
</dbReference>
<dbReference type="RefSeq" id="WP_063554611.1">
    <property type="nucleotide sequence ID" value="NZ_LITT01000010.1"/>
</dbReference>
<organism evidence="6 7">
    <name type="scientific">Clostridium ljungdahlii</name>
    <dbReference type="NCBI Taxonomy" id="1538"/>
    <lineage>
        <taxon>Bacteria</taxon>
        <taxon>Bacillati</taxon>
        <taxon>Bacillota</taxon>
        <taxon>Clostridia</taxon>
        <taxon>Eubacteriales</taxon>
        <taxon>Clostridiaceae</taxon>
        <taxon>Clostridium</taxon>
    </lineage>
</organism>
<dbReference type="InterPro" id="IPR000014">
    <property type="entry name" value="PAS"/>
</dbReference>
<dbReference type="PANTHER" id="PTHR32071">
    <property type="entry name" value="TRANSCRIPTIONAL REGULATORY PROTEIN"/>
    <property type="match status" value="1"/>
</dbReference>
<evidence type="ECO:0000256" key="1">
    <source>
        <dbReference type="ARBA" id="ARBA00022741"/>
    </source>
</evidence>
<dbReference type="InterPro" id="IPR002197">
    <property type="entry name" value="HTH_Fis"/>
</dbReference>
<name>A0A166REB0_9CLOT</name>
<dbReference type="PANTHER" id="PTHR32071:SF57">
    <property type="entry name" value="C4-DICARBOXYLATE TRANSPORT TRANSCRIPTIONAL REGULATORY PROTEIN DCTD"/>
    <property type="match status" value="1"/>
</dbReference>
<dbReference type="PROSITE" id="PS00676">
    <property type="entry name" value="SIGMA54_INTERACT_2"/>
    <property type="match status" value="1"/>
</dbReference>
<proteinExistence type="predicted"/>
<dbReference type="Proteomes" id="UP000077407">
    <property type="component" value="Unassembled WGS sequence"/>
</dbReference>
<keyword evidence="4" id="KW-0804">Transcription</keyword>
<dbReference type="Pfam" id="PF02954">
    <property type="entry name" value="HTH_8"/>
    <property type="match status" value="1"/>
</dbReference>
<dbReference type="InterPro" id="IPR025943">
    <property type="entry name" value="Sigma_54_int_dom_ATP-bd_2"/>
</dbReference>
<dbReference type="Gene3D" id="3.40.50.10660">
    <property type="entry name" value="PrpR receptor domain-like"/>
    <property type="match status" value="1"/>
</dbReference>
<dbReference type="InterPro" id="IPR035965">
    <property type="entry name" value="PAS-like_dom_sf"/>
</dbReference>
<dbReference type="InterPro" id="IPR010524">
    <property type="entry name" value="Sig_transdc_resp-reg_PrpR_N"/>
</dbReference>
<dbReference type="Gene3D" id="3.40.50.300">
    <property type="entry name" value="P-loop containing nucleotide triphosphate hydrolases"/>
    <property type="match status" value="1"/>
</dbReference>
<dbReference type="PATRIC" id="fig|1538.10.peg.1541"/>
<dbReference type="GO" id="GO:0006355">
    <property type="term" value="P:regulation of DNA-templated transcription"/>
    <property type="evidence" value="ECO:0007669"/>
    <property type="project" value="InterPro"/>
</dbReference>
<dbReference type="EMBL" id="LITT01000010">
    <property type="protein sequence ID" value="OAA90730.1"/>
    <property type="molecule type" value="Genomic_DNA"/>
</dbReference>
<dbReference type="AlphaFoldDB" id="A0A166REB0"/>
<keyword evidence="3" id="KW-0805">Transcription regulation</keyword>
<keyword evidence="2" id="KW-0067">ATP-binding</keyword>